<dbReference type="Proteomes" id="UP000231092">
    <property type="component" value="Unassembled WGS sequence"/>
</dbReference>
<name>A0A2M8Z9K0_9FIRM</name>
<dbReference type="InterPro" id="IPR046788">
    <property type="entry name" value="Methyltransf_35"/>
</dbReference>
<evidence type="ECO:0000313" key="2">
    <source>
        <dbReference type="Proteomes" id="UP000231092"/>
    </source>
</evidence>
<protein>
    <submittedName>
        <fullName evidence="1">Uncharacterized protein</fullName>
    </submittedName>
</protein>
<evidence type="ECO:0000313" key="1">
    <source>
        <dbReference type="EMBL" id="PJJ30113.1"/>
    </source>
</evidence>
<dbReference type="EMBL" id="PGET01000001">
    <property type="protein sequence ID" value="PJJ30113.1"/>
    <property type="molecule type" value="Genomic_DNA"/>
</dbReference>
<dbReference type="OrthoDB" id="9181262at2"/>
<gene>
    <name evidence="1" type="ORF">H171_3687</name>
</gene>
<dbReference type="AlphaFoldDB" id="A0A2M8Z9K0"/>
<dbReference type="RefSeq" id="WP_100306400.1">
    <property type="nucleotide sequence ID" value="NZ_PGET01000001.1"/>
</dbReference>
<organism evidence="1 2">
    <name type="scientific">[Clostridium] celerecrescens 18A</name>
    <dbReference type="NCBI Taxonomy" id="1286362"/>
    <lineage>
        <taxon>Bacteria</taxon>
        <taxon>Bacillati</taxon>
        <taxon>Bacillota</taxon>
        <taxon>Clostridia</taxon>
        <taxon>Lachnospirales</taxon>
        <taxon>Lachnospiraceae</taxon>
        <taxon>Lacrimispora</taxon>
    </lineage>
</organism>
<proteinExistence type="predicted"/>
<comment type="caution">
    <text evidence="1">The sequence shown here is derived from an EMBL/GenBank/DDBJ whole genome shotgun (WGS) entry which is preliminary data.</text>
</comment>
<sequence length="311" mass="36637">MPDTDMKINYYIRQQKSIERRMFCQLFSSVNRIFNLHEFQYIGMGAKYFADFLLFHREFGFQKMISIEADIDNKEKYEFNKPLNCINMEYGLSSDVLPKLDWIQKIRSIIWLDYDSPLSKFMLEDIETIISKVSTGSMFFISFNSEWPRNASNREPFFKDKLEEYYPFSLSSRDFNNKNKHQTQCKPINNTIDNAVSLRGGMSYVQLVDFIYKDGCEMTTIGGIILNEDDMSSFNKLDFSHLDFVRKDRGTDAFSLVIPPLTYKEAIKIFEQLPCDDLSAIKIPGLNEDHINQIAKIYRYYPFYLETSLFT</sequence>
<accession>A0A2M8Z9K0</accession>
<dbReference type="Pfam" id="PF20553">
    <property type="entry name" value="Methyltransf_35"/>
    <property type="match status" value="1"/>
</dbReference>
<reference evidence="1 2" key="1">
    <citation type="submission" date="2017-11" db="EMBL/GenBank/DDBJ databases">
        <title>Understudied soil microbes with underappreciated capabilities: Untangling the Clostridium saccharolyticum group.</title>
        <authorList>
            <person name="Leschine S."/>
        </authorList>
    </citation>
    <scope>NUCLEOTIDE SEQUENCE [LARGE SCALE GENOMIC DNA]</scope>
    <source>
        <strain evidence="1 2">18A</strain>
    </source>
</reference>